<proteinExistence type="predicted"/>
<dbReference type="PROSITE" id="PS51257">
    <property type="entry name" value="PROKAR_LIPOPROTEIN"/>
    <property type="match status" value="1"/>
</dbReference>
<evidence type="ECO:0000313" key="3">
    <source>
        <dbReference type="Proteomes" id="UP000216035"/>
    </source>
</evidence>
<dbReference type="InterPro" id="IPR025381">
    <property type="entry name" value="DUF4296"/>
</dbReference>
<dbReference type="Pfam" id="PF14129">
    <property type="entry name" value="DUF4296"/>
    <property type="match status" value="1"/>
</dbReference>
<reference evidence="2 3" key="1">
    <citation type="submission" date="2017-07" db="EMBL/GenBank/DDBJ databases">
        <title>Flavobacterium cyanobacteriorum sp. nov., isolated from cyanobacterial aggregates in a eutrophic lake.</title>
        <authorList>
            <person name="Cai H."/>
        </authorList>
    </citation>
    <scope>NUCLEOTIDE SEQUENCE [LARGE SCALE GENOMIC DNA]</scope>
    <source>
        <strain evidence="2 3">TH167</strain>
    </source>
</reference>
<evidence type="ECO:0000259" key="1">
    <source>
        <dbReference type="Pfam" id="PF14129"/>
    </source>
</evidence>
<accession>A0A255ZTS1</accession>
<evidence type="ECO:0000313" key="2">
    <source>
        <dbReference type="EMBL" id="OYQ44789.1"/>
    </source>
</evidence>
<gene>
    <name evidence="2" type="ORF">CHX27_07170</name>
</gene>
<dbReference type="Proteomes" id="UP000216035">
    <property type="component" value="Unassembled WGS sequence"/>
</dbReference>
<name>A0A255ZTS1_9FLAO</name>
<dbReference type="AlphaFoldDB" id="A0A255ZTS1"/>
<dbReference type="RefSeq" id="WP_094486084.1">
    <property type="nucleotide sequence ID" value="NZ_NOXX01000189.1"/>
</dbReference>
<keyword evidence="3" id="KW-1185">Reference proteome</keyword>
<sequence>MKKLVIVLLLGTWLYGCQSSSVPEPENLIDEEDMVEIYYDMQVYQAIDNSMPGKLAEENIVLPESVFKKHQVTKKQFEDSDYYYAQNIKKYKKIFEEVKAKLEEQKESLKEVPQKPLPKPKS</sequence>
<dbReference type="EMBL" id="NOXX01000189">
    <property type="protein sequence ID" value="OYQ44789.1"/>
    <property type="molecule type" value="Genomic_DNA"/>
</dbReference>
<organism evidence="2 3">
    <name type="scientific">Flavobacterium aurantiibacter</name>
    <dbReference type="NCBI Taxonomy" id="2023067"/>
    <lineage>
        <taxon>Bacteria</taxon>
        <taxon>Pseudomonadati</taxon>
        <taxon>Bacteroidota</taxon>
        <taxon>Flavobacteriia</taxon>
        <taxon>Flavobacteriales</taxon>
        <taxon>Flavobacteriaceae</taxon>
        <taxon>Flavobacterium</taxon>
    </lineage>
</organism>
<protein>
    <recommendedName>
        <fullName evidence="1">DUF4296 domain-containing protein</fullName>
    </recommendedName>
</protein>
<dbReference type="OrthoDB" id="1525222at2"/>
<comment type="caution">
    <text evidence="2">The sequence shown here is derived from an EMBL/GenBank/DDBJ whole genome shotgun (WGS) entry which is preliminary data.</text>
</comment>
<feature type="domain" description="DUF4296" evidence="1">
    <location>
        <begin position="25"/>
        <end position="107"/>
    </location>
</feature>